<proteinExistence type="predicted"/>
<feature type="transmembrane region" description="Helical" evidence="6">
    <location>
        <begin position="29"/>
        <end position="45"/>
    </location>
</feature>
<evidence type="ECO:0000256" key="2">
    <source>
        <dbReference type="ARBA" id="ARBA00022475"/>
    </source>
</evidence>
<keyword evidence="8" id="KW-1185">Reference proteome</keyword>
<evidence type="ECO:0000256" key="6">
    <source>
        <dbReference type="SAM" id="Phobius"/>
    </source>
</evidence>
<geneLocation type="plasmid" evidence="7 8">
    <name>unnamed1</name>
</geneLocation>
<dbReference type="Pfam" id="PF03788">
    <property type="entry name" value="LrgA"/>
    <property type="match status" value="1"/>
</dbReference>
<keyword evidence="2" id="KW-1003">Cell membrane</keyword>
<evidence type="ECO:0000256" key="5">
    <source>
        <dbReference type="ARBA" id="ARBA00023136"/>
    </source>
</evidence>
<evidence type="ECO:0000313" key="8">
    <source>
        <dbReference type="Proteomes" id="UP001218231"/>
    </source>
</evidence>
<sequence>MIKALTSILLCQLVGEVIAGMAGLRVPGAVIGLILLFGLLHIGGETSKGLMKAGDMLLSNLSLLFVPAGVGVMAHWTLLMHDGMALSVAIVFSTLITIGVTGATMASFQRARTGKQDAAHD</sequence>
<organism evidence="7 8">
    <name type="scientific">Novosphingobium humi</name>
    <dbReference type="NCBI Taxonomy" id="2282397"/>
    <lineage>
        <taxon>Bacteria</taxon>
        <taxon>Pseudomonadati</taxon>
        <taxon>Pseudomonadota</taxon>
        <taxon>Alphaproteobacteria</taxon>
        <taxon>Sphingomonadales</taxon>
        <taxon>Sphingomonadaceae</taxon>
        <taxon>Novosphingobium</taxon>
    </lineage>
</organism>
<dbReference type="Proteomes" id="UP001218231">
    <property type="component" value="Plasmid unnamed1"/>
</dbReference>
<evidence type="ECO:0000313" key="7">
    <source>
        <dbReference type="EMBL" id="WCT79152.1"/>
    </source>
</evidence>
<keyword evidence="3 6" id="KW-0812">Transmembrane</keyword>
<dbReference type="RefSeq" id="WP_273619436.1">
    <property type="nucleotide sequence ID" value="NZ_CP117418.1"/>
</dbReference>
<evidence type="ECO:0000256" key="4">
    <source>
        <dbReference type="ARBA" id="ARBA00022989"/>
    </source>
</evidence>
<keyword evidence="7" id="KW-0614">Plasmid</keyword>
<evidence type="ECO:0000256" key="1">
    <source>
        <dbReference type="ARBA" id="ARBA00004651"/>
    </source>
</evidence>
<comment type="subcellular location">
    <subcellularLocation>
        <location evidence="1">Cell membrane</location>
        <topology evidence="1">Multi-pass membrane protein</topology>
    </subcellularLocation>
</comment>
<dbReference type="PANTHER" id="PTHR33931">
    <property type="entry name" value="HOLIN-LIKE PROTEIN CIDA-RELATED"/>
    <property type="match status" value="1"/>
</dbReference>
<dbReference type="PANTHER" id="PTHR33931:SF2">
    <property type="entry name" value="HOLIN-LIKE PROTEIN CIDA"/>
    <property type="match status" value="1"/>
</dbReference>
<gene>
    <name evidence="7" type="ORF">PQ457_19275</name>
</gene>
<keyword evidence="5 6" id="KW-0472">Membrane</keyword>
<evidence type="ECO:0000256" key="3">
    <source>
        <dbReference type="ARBA" id="ARBA00022692"/>
    </source>
</evidence>
<keyword evidence="4 6" id="KW-1133">Transmembrane helix</keyword>
<protein>
    <submittedName>
        <fullName evidence="7">CidA/LrgA family protein</fullName>
    </submittedName>
</protein>
<name>A0ABY7U2N6_9SPHN</name>
<feature type="transmembrane region" description="Helical" evidence="6">
    <location>
        <begin position="57"/>
        <end position="78"/>
    </location>
</feature>
<reference evidence="7 8" key="1">
    <citation type="submission" date="2023-02" db="EMBL/GenBank/DDBJ databases">
        <title>Genome sequence of Novosphingobium humi KACC 19094.</title>
        <authorList>
            <person name="Kim S."/>
            <person name="Heo J."/>
            <person name="Kwon S.-W."/>
        </authorList>
    </citation>
    <scope>NUCLEOTIDE SEQUENCE [LARGE SCALE GENOMIC DNA]</scope>
    <source>
        <strain evidence="7 8">KACC 19094</strain>
        <plasmid evidence="7 8">unnamed1</plasmid>
    </source>
</reference>
<dbReference type="EMBL" id="CP117418">
    <property type="protein sequence ID" value="WCT79152.1"/>
    <property type="molecule type" value="Genomic_DNA"/>
</dbReference>
<dbReference type="InterPro" id="IPR005538">
    <property type="entry name" value="LrgA/CidA"/>
</dbReference>
<accession>A0ABY7U2N6</accession>
<feature type="transmembrane region" description="Helical" evidence="6">
    <location>
        <begin position="84"/>
        <end position="106"/>
    </location>
</feature>